<reference evidence="6" key="1">
    <citation type="submission" date="2021-11" db="EMBL/GenBank/DDBJ databases">
        <title>Genome sequence.</title>
        <authorList>
            <person name="Sun Q."/>
        </authorList>
    </citation>
    <scope>NUCLEOTIDE SEQUENCE</scope>
    <source>
        <strain evidence="6">JC740</strain>
    </source>
</reference>
<evidence type="ECO:0000313" key="6">
    <source>
        <dbReference type="EMBL" id="MCC9644767.1"/>
    </source>
</evidence>
<dbReference type="SUPFAM" id="SSF49899">
    <property type="entry name" value="Concanavalin A-like lectins/glucanases"/>
    <property type="match status" value="1"/>
</dbReference>
<dbReference type="InterPro" id="IPR011429">
    <property type="entry name" value="Cyt_c_Planctomycete-type"/>
</dbReference>
<feature type="domain" description="LamG-like jellyroll fold" evidence="5">
    <location>
        <begin position="532"/>
        <end position="678"/>
    </location>
</feature>
<dbReference type="Pfam" id="PF07587">
    <property type="entry name" value="PSD1"/>
    <property type="match status" value="1"/>
</dbReference>
<sequence>MRIPTLIALFAALPFCGVFAAEESTISFNRDVRPILSDRCFHCHGPDAENQDSAFRLDSREHATEDLGGYFGIVPGDLESSELHLRIHADDDSKMPPLDAVRHLNDQEIEILDRWIEEGAPFDKHWAFEPIPEIVSVPDPAQHGDWAKNDIDRFVAAQMEQAGLSPNDESTREKWLRRVTFDLTGLPPTLAELDSFLTDTSRHAYETVVDRLLTSDACAERLASEWLDVARYSDTYGYQRDDERFVWPYRDWVIDAFARNLPYDDFITWQLAGDLLPDPTTEQVLATTFNRLHSHKKEGGVAIEEFRVENVADRTHTVGTAFMGLTMECSRCHDHKYDPITQRDYYSLSSFFANVDERGLISYFTDAVPTPAMPLPSEEQQAELNAADDALRSAEQKLQRIQETGEDQWKAWLAGDERKRPAEKLKAVYGTSEAEPHPSTIEETARTRVAMVKPLARLSFETIDAATKEEAVDERDREVAAESMRAVVGEHGFRAITHQSNQPTLGRFGQALKMTGDDAVVFPGMGRFRRDQPFSVSMWFNTPELTERAVLFRRSRGWDDAGSVGYELTKKADRLTARLVHFWPGNAIAVETTQPLEANRWTHVTVTYDGSSRASGLKVYLNGELASTQATADHLTRNITQWREGYQDFALGSRYRDRGFKNGMIDEVQLFDETLSALETRQLFDGKSLEQILAKEIALLSDQELFDLQEFYFQRVHQPTKQQHAKVTLARQRWNNAMDATPAITVMREQSEPRPAYILARGVYDQPADPVTADTPEFLPEFPEDAPRNRLGLAQWLTSPDHPLVSRVTVNRYWQMVFGDGLVRTPEDFGNQGSLPTHPELLDWLSRDFIDSGWDVRRLLRQMVLSSTYRQSPIVPPEKRDRDPDNLYLARSVGNRLTAEMIRDNALATSGLLVPTVGGPPTKPYDLEMAYYPLDADEGEGQYRRSLYTFWKRTAPAPIMVTMNSGKREVCRVRRELTQSPLQSLALLNGPQFIEASRVLGQRLIKKHSSDTTELVTNAFRRLTSRHPDADEIEILRDLYEEQLELFRESPDEAKELLAIGQTKHDAEIADDELAAATILVSSILNLNESLHHQ</sequence>
<organism evidence="6 7">
    <name type="scientific">Rhodopirellula halodulae</name>
    <dbReference type="NCBI Taxonomy" id="2894198"/>
    <lineage>
        <taxon>Bacteria</taxon>
        <taxon>Pseudomonadati</taxon>
        <taxon>Planctomycetota</taxon>
        <taxon>Planctomycetia</taxon>
        <taxon>Pirellulales</taxon>
        <taxon>Pirellulaceae</taxon>
        <taxon>Rhodopirellula</taxon>
    </lineage>
</organism>
<feature type="chain" id="PRO_5046820365" evidence="4">
    <location>
        <begin position="21"/>
        <end position="1094"/>
    </location>
</feature>
<dbReference type="InterPro" id="IPR011444">
    <property type="entry name" value="DUF1549"/>
</dbReference>
<proteinExistence type="predicted"/>
<keyword evidence="3" id="KW-0175">Coiled coil</keyword>
<keyword evidence="1 4" id="KW-0732">Signal</keyword>
<dbReference type="SMART" id="SM00560">
    <property type="entry name" value="LamGL"/>
    <property type="match status" value="1"/>
</dbReference>
<dbReference type="Pfam" id="PF07583">
    <property type="entry name" value="PSCyt2"/>
    <property type="match status" value="1"/>
</dbReference>
<evidence type="ECO:0000256" key="4">
    <source>
        <dbReference type="SAM" id="SignalP"/>
    </source>
</evidence>
<evidence type="ECO:0000313" key="7">
    <source>
        <dbReference type="Proteomes" id="UP001430306"/>
    </source>
</evidence>
<dbReference type="Pfam" id="PF07635">
    <property type="entry name" value="PSCyt1"/>
    <property type="match status" value="1"/>
</dbReference>
<gene>
    <name evidence="6" type="ORF">LOC71_21035</name>
</gene>
<dbReference type="RefSeq" id="WP_230276464.1">
    <property type="nucleotide sequence ID" value="NZ_JAJKFW010000060.1"/>
</dbReference>
<dbReference type="PANTHER" id="PTHR35889">
    <property type="entry name" value="CYCLOINULO-OLIGOSACCHARIDE FRUCTANOTRANSFERASE-RELATED"/>
    <property type="match status" value="1"/>
</dbReference>
<evidence type="ECO:0000256" key="2">
    <source>
        <dbReference type="ARBA" id="ARBA00023157"/>
    </source>
</evidence>
<protein>
    <submittedName>
        <fullName evidence="6">DUF1553 domain-containing protein</fullName>
    </submittedName>
</protein>
<keyword evidence="2" id="KW-1015">Disulfide bond</keyword>
<dbReference type="Gene3D" id="2.60.120.200">
    <property type="match status" value="1"/>
</dbReference>
<dbReference type="InterPro" id="IPR013320">
    <property type="entry name" value="ConA-like_dom_sf"/>
</dbReference>
<accession>A0ABS8NPA3</accession>
<keyword evidence="7" id="KW-1185">Reference proteome</keyword>
<feature type="coiled-coil region" evidence="3">
    <location>
        <begin position="377"/>
        <end position="404"/>
    </location>
</feature>
<dbReference type="PANTHER" id="PTHR35889:SF3">
    <property type="entry name" value="F-BOX DOMAIN-CONTAINING PROTEIN"/>
    <property type="match status" value="1"/>
</dbReference>
<feature type="signal peptide" evidence="4">
    <location>
        <begin position="1"/>
        <end position="20"/>
    </location>
</feature>
<evidence type="ECO:0000256" key="1">
    <source>
        <dbReference type="ARBA" id="ARBA00022729"/>
    </source>
</evidence>
<dbReference type="Pfam" id="PF13385">
    <property type="entry name" value="Laminin_G_3"/>
    <property type="match status" value="1"/>
</dbReference>
<evidence type="ECO:0000256" key="3">
    <source>
        <dbReference type="SAM" id="Coils"/>
    </source>
</evidence>
<dbReference type="InterPro" id="IPR022655">
    <property type="entry name" value="DUF1553"/>
</dbReference>
<dbReference type="SUPFAM" id="SSF46626">
    <property type="entry name" value="Cytochrome c"/>
    <property type="match status" value="1"/>
</dbReference>
<dbReference type="EMBL" id="JAJKFW010000060">
    <property type="protein sequence ID" value="MCC9644767.1"/>
    <property type="molecule type" value="Genomic_DNA"/>
</dbReference>
<dbReference type="InterPro" id="IPR006558">
    <property type="entry name" value="LamG-like"/>
</dbReference>
<dbReference type="InterPro" id="IPR036909">
    <property type="entry name" value="Cyt_c-like_dom_sf"/>
</dbReference>
<evidence type="ECO:0000259" key="5">
    <source>
        <dbReference type="SMART" id="SM00560"/>
    </source>
</evidence>
<comment type="caution">
    <text evidence="6">The sequence shown here is derived from an EMBL/GenBank/DDBJ whole genome shotgun (WGS) entry which is preliminary data.</text>
</comment>
<name>A0ABS8NPA3_9BACT</name>
<dbReference type="Proteomes" id="UP001430306">
    <property type="component" value="Unassembled WGS sequence"/>
</dbReference>